<dbReference type="GO" id="GO:0003697">
    <property type="term" value="F:single-stranded DNA binding"/>
    <property type="evidence" value="ECO:0007669"/>
    <property type="project" value="InterPro"/>
</dbReference>
<feature type="region of interest" description="Disordered" evidence="1">
    <location>
        <begin position="30"/>
        <end position="87"/>
    </location>
</feature>
<dbReference type="GO" id="GO:0006513">
    <property type="term" value="P:protein monoubiquitination"/>
    <property type="evidence" value="ECO:0007669"/>
    <property type="project" value="InterPro"/>
</dbReference>
<dbReference type="SMART" id="SM00513">
    <property type="entry name" value="SAP"/>
    <property type="match status" value="1"/>
</dbReference>
<proteinExistence type="predicted"/>
<dbReference type="PANTHER" id="PTHR14134:SF2">
    <property type="entry name" value="E3 UBIQUITIN-PROTEIN LIGASE RAD18"/>
    <property type="match status" value="1"/>
</dbReference>
<organism evidence="3 4">
    <name type="scientific">Taphrina deformans (strain PYCC 5710 / ATCC 11124 / CBS 356.35 / IMI 108563 / JCM 9778 / NBRC 8474)</name>
    <name type="common">Peach leaf curl fungus</name>
    <name type="synonym">Lalaria deformans</name>
    <dbReference type="NCBI Taxonomy" id="1097556"/>
    <lineage>
        <taxon>Eukaryota</taxon>
        <taxon>Fungi</taxon>
        <taxon>Dikarya</taxon>
        <taxon>Ascomycota</taxon>
        <taxon>Taphrinomycotina</taxon>
        <taxon>Taphrinomycetes</taxon>
        <taxon>Taphrinales</taxon>
        <taxon>Taphrinaceae</taxon>
        <taxon>Taphrina</taxon>
    </lineage>
</organism>
<comment type="caution">
    <text evidence="3">The sequence shown here is derived from an EMBL/GenBank/DDBJ whole genome shotgun (WGS) entry which is preliminary data.</text>
</comment>
<keyword evidence="4" id="KW-1185">Reference proteome</keyword>
<evidence type="ECO:0000313" key="4">
    <source>
        <dbReference type="Proteomes" id="UP000013776"/>
    </source>
</evidence>
<name>R4XAU8_TAPDE</name>
<dbReference type="InterPro" id="IPR039577">
    <property type="entry name" value="Rad18"/>
</dbReference>
<protein>
    <submittedName>
        <fullName evidence="3">DNA repair protein</fullName>
    </submittedName>
</protein>
<dbReference type="PROSITE" id="PS50800">
    <property type="entry name" value="SAP"/>
    <property type="match status" value="1"/>
</dbReference>
<accession>R4XAU8</accession>
<dbReference type="eggNOG" id="KOG0287">
    <property type="taxonomic scope" value="Eukaryota"/>
</dbReference>
<gene>
    <name evidence="3" type="ORF">TAPDE_002768</name>
</gene>
<feature type="region of interest" description="Disordered" evidence="1">
    <location>
        <begin position="110"/>
        <end position="161"/>
    </location>
</feature>
<dbReference type="AlphaFoldDB" id="R4XAU8"/>
<dbReference type="OrthoDB" id="9049620at2759"/>
<feature type="compositionally biased region" description="Basic and acidic residues" evidence="1">
    <location>
        <begin position="275"/>
        <end position="294"/>
    </location>
</feature>
<dbReference type="EMBL" id="CAHR02000095">
    <property type="protein sequence ID" value="CCG82669.1"/>
    <property type="molecule type" value="Genomic_DNA"/>
</dbReference>
<dbReference type="GO" id="GO:0005634">
    <property type="term" value="C:nucleus"/>
    <property type="evidence" value="ECO:0007669"/>
    <property type="project" value="TreeGrafter"/>
</dbReference>
<dbReference type="VEuPathDB" id="FungiDB:TAPDE_002768"/>
<feature type="domain" description="SAP" evidence="2">
    <location>
        <begin position="164"/>
        <end position="198"/>
    </location>
</feature>
<evidence type="ECO:0000313" key="3">
    <source>
        <dbReference type="EMBL" id="CCG82669.1"/>
    </source>
</evidence>
<feature type="compositionally biased region" description="Basic and acidic residues" evidence="1">
    <location>
        <begin position="126"/>
        <end position="135"/>
    </location>
</feature>
<dbReference type="GO" id="GO:0061630">
    <property type="term" value="F:ubiquitin protein ligase activity"/>
    <property type="evidence" value="ECO:0007669"/>
    <property type="project" value="InterPro"/>
</dbReference>
<evidence type="ECO:0000259" key="2">
    <source>
        <dbReference type="PROSITE" id="PS50800"/>
    </source>
</evidence>
<evidence type="ECO:0000256" key="1">
    <source>
        <dbReference type="SAM" id="MobiDB-lite"/>
    </source>
</evidence>
<dbReference type="PANTHER" id="PTHR14134">
    <property type="entry name" value="E3 UBIQUITIN-PROTEIN LIGASE RAD18"/>
    <property type="match status" value="1"/>
</dbReference>
<dbReference type="GO" id="GO:0097505">
    <property type="term" value="C:Rad6-Rad18 complex"/>
    <property type="evidence" value="ECO:0007669"/>
    <property type="project" value="TreeGrafter"/>
</dbReference>
<dbReference type="GO" id="GO:0006301">
    <property type="term" value="P:DNA damage tolerance"/>
    <property type="evidence" value="ECO:0007669"/>
    <property type="project" value="InterPro"/>
</dbReference>
<dbReference type="InterPro" id="IPR003034">
    <property type="entry name" value="SAP_dom"/>
</dbReference>
<sequence length="294" mass="33015">MIEEIVEAFLPFRQSLMDYAPIVPEKAVIDNSNHNHQTSSIDDSDRDTTFSPSPTSRHQTRSSSRVTRATKPRTNGSARPDEPSLPAGHIQCPICQAHIHQDKADHHVNRCLEGKSSPHPQANHGDGQDKSHYFDEPPPPSRSATPTNKAGTGPSMTRLPKMSYAAMTDAKLRKTMIDMGINSSGSRAQLQRRCTEFIAMWNSNLDSKRPKSKKELWNDLKAWDRVQAKPIVKITDEEIDSAHQSGKFDSNFQDLIAQAKESMRKRKAVQTEEAGEGKRDENQHVDKKQQTENV</sequence>
<reference evidence="3 4" key="1">
    <citation type="journal article" date="2013" name="MBio">
        <title>Genome sequencing of the plant pathogen Taphrina deformans, the causal agent of peach leaf curl.</title>
        <authorList>
            <person name="Cisse O.H."/>
            <person name="Almeida J.M.G.C.F."/>
            <person name="Fonseca A."/>
            <person name="Kumar A.A."/>
            <person name="Salojaervi J."/>
            <person name="Overmyer K."/>
            <person name="Hauser P.M."/>
            <person name="Pagni M."/>
        </authorList>
    </citation>
    <scope>NUCLEOTIDE SEQUENCE [LARGE SCALE GENOMIC DNA]</scope>
    <source>
        <strain evidence="4">PYCC 5710 / ATCC 11124 / CBS 356.35 / IMI 108563 / JCM 9778 / NBRC 8474</strain>
    </source>
</reference>
<feature type="region of interest" description="Disordered" evidence="1">
    <location>
        <begin position="257"/>
        <end position="294"/>
    </location>
</feature>
<feature type="compositionally biased region" description="Polar residues" evidence="1">
    <location>
        <begin position="52"/>
        <end position="77"/>
    </location>
</feature>
<dbReference type="Proteomes" id="UP000013776">
    <property type="component" value="Unassembled WGS sequence"/>
</dbReference>
<dbReference type="STRING" id="1097556.R4XAU8"/>